<protein>
    <recommendedName>
        <fullName evidence="6">Flavin-containing amine oxidasedehydrogenase</fullName>
    </recommendedName>
</protein>
<dbReference type="OMA" id="VVPWMMF"/>
<reference evidence="4" key="4">
    <citation type="journal article" date="2015" name="G3 (Bethesda)">
        <title>Genome sequences of three phytopathogenic species of the Magnaporthaceae family of fungi.</title>
        <authorList>
            <person name="Okagaki L.H."/>
            <person name="Nunes C.C."/>
            <person name="Sailsbery J."/>
            <person name="Clay B."/>
            <person name="Brown D."/>
            <person name="John T."/>
            <person name="Oh Y."/>
            <person name="Young N."/>
            <person name="Fitzgerald M."/>
            <person name="Haas B.J."/>
            <person name="Zeng Q."/>
            <person name="Young S."/>
            <person name="Adiconis X."/>
            <person name="Fan L."/>
            <person name="Levin J.Z."/>
            <person name="Mitchell T.K."/>
            <person name="Okubara P.A."/>
            <person name="Farman M.L."/>
            <person name="Kohn L.M."/>
            <person name="Birren B."/>
            <person name="Ma L.-J."/>
            <person name="Dean R.A."/>
        </authorList>
    </citation>
    <scope>NUCLEOTIDE SEQUENCE</scope>
    <source>
        <strain evidence="4">ATCC 64411 / 73-15</strain>
    </source>
</reference>
<reference evidence="3" key="1">
    <citation type="submission" date="2010-05" db="EMBL/GenBank/DDBJ databases">
        <title>The Genome Sequence of Magnaporthe poae strain ATCC 64411.</title>
        <authorList>
            <consortium name="The Broad Institute Genome Sequencing Platform"/>
            <consortium name="Broad Institute Genome Sequencing Center for Infectious Disease"/>
            <person name="Ma L.-J."/>
            <person name="Dead R."/>
            <person name="Young S."/>
            <person name="Zeng Q."/>
            <person name="Koehrsen M."/>
            <person name="Alvarado L."/>
            <person name="Berlin A."/>
            <person name="Chapman S.B."/>
            <person name="Chen Z."/>
            <person name="Freedman E."/>
            <person name="Gellesch M."/>
            <person name="Goldberg J."/>
            <person name="Griggs A."/>
            <person name="Gujja S."/>
            <person name="Heilman E.R."/>
            <person name="Heiman D."/>
            <person name="Hepburn T."/>
            <person name="Howarth C."/>
            <person name="Jen D."/>
            <person name="Larson L."/>
            <person name="Mehta T."/>
            <person name="Neiman D."/>
            <person name="Pearson M."/>
            <person name="Roberts A."/>
            <person name="Saif S."/>
            <person name="Shea T."/>
            <person name="Shenoy N."/>
            <person name="Sisk P."/>
            <person name="Stolte C."/>
            <person name="Sykes S."/>
            <person name="Walk T."/>
            <person name="White J."/>
            <person name="Yandava C."/>
            <person name="Haas B."/>
            <person name="Nusbaum C."/>
            <person name="Birren B."/>
        </authorList>
    </citation>
    <scope>NUCLEOTIDE SEQUENCE</scope>
    <source>
        <strain evidence="3">ATCC 64411</strain>
    </source>
</reference>
<dbReference type="PROSITE" id="PS51257">
    <property type="entry name" value="PROKAR_LIPOPROTEIN"/>
    <property type="match status" value="1"/>
</dbReference>
<evidence type="ECO:0000313" key="5">
    <source>
        <dbReference type="Proteomes" id="UP000011715"/>
    </source>
</evidence>
<evidence type="ECO:0000256" key="2">
    <source>
        <dbReference type="SAM" id="Phobius"/>
    </source>
</evidence>
<dbReference type="Proteomes" id="UP000011715">
    <property type="component" value="Unassembled WGS sequence"/>
</dbReference>
<proteinExistence type="predicted"/>
<dbReference type="Pfam" id="PF13450">
    <property type="entry name" value="NAD_binding_8"/>
    <property type="match status" value="1"/>
</dbReference>
<dbReference type="PANTHER" id="PTHR42923">
    <property type="entry name" value="PROTOPORPHYRINOGEN OXIDASE"/>
    <property type="match status" value="1"/>
</dbReference>
<dbReference type="SUPFAM" id="SSF51905">
    <property type="entry name" value="FAD/NAD(P)-binding domain"/>
    <property type="match status" value="1"/>
</dbReference>
<dbReference type="STRING" id="644358.A0A0C4E748"/>
<name>A0A0C4E748_MAGP6</name>
<dbReference type="VEuPathDB" id="FungiDB:MAPG_08349"/>
<keyword evidence="5" id="KW-1185">Reference proteome</keyword>
<evidence type="ECO:0000313" key="3">
    <source>
        <dbReference type="EMBL" id="KLU89378.1"/>
    </source>
</evidence>
<reference evidence="4" key="5">
    <citation type="submission" date="2015-06" db="UniProtKB">
        <authorList>
            <consortium name="EnsemblFungi"/>
        </authorList>
    </citation>
    <scope>IDENTIFICATION</scope>
    <source>
        <strain evidence="4">ATCC 64411</strain>
    </source>
</reference>
<keyword evidence="2" id="KW-0472">Membrane</keyword>
<feature type="compositionally biased region" description="Low complexity" evidence="1">
    <location>
        <begin position="372"/>
        <end position="386"/>
    </location>
</feature>
<dbReference type="OrthoDB" id="2019015at2759"/>
<organism evidence="4 5">
    <name type="scientific">Magnaporthiopsis poae (strain ATCC 64411 / 73-15)</name>
    <name type="common">Kentucky bluegrass fungus</name>
    <name type="synonym">Magnaporthe poae</name>
    <dbReference type="NCBI Taxonomy" id="644358"/>
    <lineage>
        <taxon>Eukaryota</taxon>
        <taxon>Fungi</taxon>
        <taxon>Dikarya</taxon>
        <taxon>Ascomycota</taxon>
        <taxon>Pezizomycotina</taxon>
        <taxon>Sordariomycetes</taxon>
        <taxon>Sordariomycetidae</taxon>
        <taxon>Magnaporthales</taxon>
        <taxon>Magnaporthaceae</taxon>
        <taxon>Magnaporthiopsis</taxon>
    </lineage>
</organism>
<evidence type="ECO:0000256" key="1">
    <source>
        <dbReference type="SAM" id="MobiDB-lite"/>
    </source>
</evidence>
<dbReference type="PANTHER" id="PTHR42923:SF20">
    <property type="entry name" value="FLAVIN-CONTAINING AMINE OXIDASEDEHYDROGENASE"/>
    <property type="match status" value="1"/>
</dbReference>
<evidence type="ECO:0000313" key="4">
    <source>
        <dbReference type="EnsemblFungi" id="MAPG_08349T0"/>
    </source>
</evidence>
<dbReference type="AlphaFoldDB" id="A0A0C4E748"/>
<keyword evidence="2" id="KW-1133">Transmembrane helix</keyword>
<keyword evidence="2" id="KW-0812">Transmembrane</keyword>
<reference evidence="5" key="2">
    <citation type="submission" date="2010-05" db="EMBL/GenBank/DDBJ databases">
        <title>The genome sequence of Magnaporthe poae strain ATCC 64411.</title>
        <authorList>
            <person name="Ma L.-J."/>
            <person name="Dead R."/>
            <person name="Young S."/>
            <person name="Zeng Q."/>
            <person name="Koehrsen M."/>
            <person name="Alvarado L."/>
            <person name="Berlin A."/>
            <person name="Chapman S.B."/>
            <person name="Chen Z."/>
            <person name="Freedman E."/>
            <person name="Gellesch M."/>
            <person name="Goldberg J."/>
            <person name="Griggs A."/>
            <person name="Gujja S."/>
            <person name="Heilman E.R."/>
            <person name="Heiman D."/>
            <person name="Hepburn T."/>
            <person name="Howarth C."/>
            <person name="Jen D."/>
            <person name="Larson L."/>
            <person name="Mehta T."/>
            <person name="Neiman D."/>
            <person name="Pearson M."/>
            <person name="Roberts A."/>
            <person name="Saif S."/>
            <person name="Shea T."/>
            <person name="Shenoy N."/>
            <person name="Sisk P."/>
            <person name="Stolte C."/>
            <person name="Sykes S."/>
            <person name="Walk T."/>
            <person name="White J."/>
            <person name="Yandava C."/>
            <person name="Haas B."/>
            <person name="Nusbaum C."/>
            <person name="Birren B."/>
        </authorList>
    </citation>
    <scope>NUCLEOTIDE SEQUENCE [LARGE SCALE GENOMIC DNA]</scope>
    <source>
        <strain evidence="5">ATCC 64411 / 73-15</strain>
    </source>
</reference>
<sequence>MSQGPRPKKVAVIGGGAAGMSCAATLAQHPDKFKVTVFERASVPGGQATTIPIDEARFGASWLNNGVQGGSTPYFAPVLVKIFKHTFNFFKKYNHEPREVRLQVSFGKGADGFWTNCFPSKLVEEFSGDITKFGLFLFLVKWLMPVFGLIPIHIMMRLMLFSKGFEEKMVYPLIALFLGTGNQTRHVPSAIVERLFDDPNMRLWDYDKDTLLPNLPTMVTFDNLGSFYESWRQDLVRRGVSIRLNNEVVKVTARTSKGILLQTRVVSDAGDPVSEAGYEVFDDIVFCTLADDALRILGESASLRERFVLSGARFYDDLTVTHHDHAYFNRHYETAFRDDLCAQPANDAQRQQVAFSRGDSSSGNKHGSPEDAAAGVFSSSSPSASSGNQKGFRPMYFTKSYEQDRSKIEMSFDCSNYQHQLINANGAEHMYQSIFLDKRRCEHLWTLGEIDEDKIIKRQWWHQLGHRWQHYLHYLRVVPCMRFLNGRNNTYFAGSWTLVNMHEIACVSGIAAAYRLGASYRKFDDFAESFFSKYLLLSHGVVFSREEKRREQPEAR</sequence>
<dbReference type="InterPro" id="IPR050464">
    <property type="entry name" value="Zeta_carotene_desat/Oxidored"/>
</dbReference>
<reference evidence="3" key="3">
    <citation type="submission" date="2011-03" db="EMBL/GenBank/DDBJ databases">
        <title>Annotation of Magnaporthe poae ATCC 64411.</title>
        <authorList>
            <person name="Ma L.-J."/>
            <person name="Dead R."/>
            <person name="Young S.K."/>
            <person name="Zeng Q."/>
            <person name="Gargeya S."/>
            <person name="Fitzgerald M."/>
            <person name="Haas B."/>
            <person name="Abouelleil A."/>
            <person name="Alvarado L."/>
            <person name="Arachchi H.M."/>
            <person name="Berlin A."/>
            <person name="Brown A."/>
            <person name="Chapman S.B."/>
            <person name="Chen Z."/>
            <person name="Dunbar C."/>
            <person name="Freedman E."/>
            <person name="Gearin G."/>
            <person name="Gellesch M."/>
            <person name="Goldberg J."/>
            <person name="Griggs A."/>
            <person name="Gujja S."/>
            <person name="Heiman D."/>
            <person name="Howarth C."/>
            <person name="Larson L."/>
            <person name="Lui A."/>
            <person name="MacDonald P.J.P."/>
            <person name="Mehta T."/>
            <person name="Montmayeur A."/>
            <person name="Murphy C."/>
            <person name="Neiman D."/>
            <person name="Pearson M."/>
            <person name="Priest M."/>
            <person name="Roberts A."/>
            <person name="Saif S."/>
            <person name="Shea T."/>
            <person name="Shenoy N."/>
            <person name="Sisk P."/>
            <person name="Stolte C."/>
            <person name="Sykes S."/>
            <person name="Yandava C."/>
            <person name="Wortman J."/>
            <person name="Nusbaum C."/>
            <person name="Birren B."/>
        </authorList>
    </citation>
    <scope>NUCLEOTIDE SEQUENCE</scope>
    <source>
        <strain evidence="3">ATCC 64411</strain>
    </source>
</reference>
<feature type="region of interest" description="Disordered" evidence="1">
    <location>
        <begin position="351"/>
        <end position="391"/>
    </location>
</feature>
<dbReference type="EMBL" id="ADBL01002017">
    <property type="status" value="NOT_ANNOTATED_CDS"/>
    <property type="molecule type" value="Genomic_DNA"/>
</dbReference>
<dbReference type="PRINTS" id="PR00419">
    <property type="entry name" value="ADXRDTASE"/>
</dbReference>
<dbReference type="InterPro" id="IPR036188">
    <property type="entry name" value="FAD/NAD-bd_sf"/>
</dbReference>
<dbReference type="EnsemblFungi" id="MAPG_08349T0">
    <property type="protein sequence ID" value="MAPG_08349T0"/>
    <property type="gene ID" value="MAPG_08349"/>
</dbReference>
<dbReference type="EMBL" id="GL876972">
    <property type="protein sequence ID" value="KLU89378.1"/>
    <property type="molecule type" value="Genomic_DNA"/>
</dbReference>
<feature type="transmembrane region" description="Helical" evidence="2">
    <location>
        <begin position="133"/>
        <end position="154"/>
    </location>
</feature>
<dbReference type="Gene3D" id="3.50.50.60">
    <property type="entry name" value="FAD/NAD(P)-binding domain"/>
    <property type="match status" value="1"/>
</dbReference>
<gene>
    <name evidence="3" type="ORF">MAPG_08349</name>
</gene>
<dbReference type="eggNOG" id="ENOG502QPN7">
    <property type="taxonomic scope" value="Eukaryota"/>
</dbReference>
<feature type="compositionally biased region" description="Polar residues" evidence="1">
    <location>
        <begin position="351"/>
        <end position="365"/>
    </location>
</feature>
<accession>A0A0C4E748</accession>
<dbReference type="GO" id="GO:0016491">
    <property type="term" value="F:oxidoreductase activity"/>
    <property type="evidence" value="ECO:0007669"/>
    <property type="project" value="TreeGrafter"/>
</dbReference>
<evidence type="ECO:0008006" key="6">
    <source>
        <dbReference type="Google" id="ProtNLM"/>
    </source>
</evidence>